<organism evidence="6 7">
    <name type="scientific">Sphingobium fuliginis (strain ATCC 27551)</name>
    <dbReference type="NCBI Taxonomy" id="336203"/>
    <lineage>
        <taxon>Bacteria</taxon>
        <taxon>Pseudomonadati</taxon>
        <taxon>Pseudomonadota</taxon>
        <taxon>Alphaproteobacteria</taxon>
        <taxon>Sphingomonadales</taxon>
        <taxon>Sphingomonadaceae</taxon>
        <taxon>Sphingobium</taxon>
    </lineage>
</organism>
<dbReference type="InterPro" id="IPR015424">
    <property type="entry name" value="PyrdxlP-dep_Trfase"/>
</dbReference>
<dbReference type="GO" id="GO:0016765">
    <property type="term" value="F:transferase activity, transferring alkyl or aryl (other than methyl) groups"/>
    <property type="evidence" value="ECO:0007669"/>
    <property type="project" value="UniProtKB-UniRule"/>
</dbReference>
<keyword evidence="3" id="KW-0028">Amino-acid biosynthesis</keyword>
<feature type="modified residue" description="N6-(pyridoxal phosphate)lysine" evidence="3 4">
    <location>
        <position position="217"/>
    </location>
</feature>
<name>A0A292ZF11_SPHSA</name>
<reference evidence="6 7" key="2">
    <citation type="journal article" date="2013" name="Environ. Sci. Technol.">
        <title>The 4-tert-butylphenol-utilizing bacterium Sphingobium fuliginis OMI can degrade bisphenols via phenolic ring hydroxylation and meta-cleavage pathway.</title>
        <authorList>
            <person name="Ogata Y."/>
            <person name="Goda S."/>
            <person name="Toyama T."/>
            <person name="Sei K."/>
            <person name="Ike M."/>
        </authorList>
    </citation>
    <scope>NUCLEOTIDE SEQUENCE [LARGE SCALE GENOMIC DNA]</scope>
    <source>
        <strain evidence="6 7">OMI</strain>
    </source>
</reference>
<dbReference type="Gene3D" id="3.90.1150.10">
    <property type="entry name" value="Aspartate Aminotransferase, domain 1"/>
    <property type="match status" value="1"/>
</dbReference>
<evidence type="ECO:0000256" key="4">
    <source>
        <dbReference type="PIRSR" id="PIRSR001434-2"/>
    </source>
</evidence>
<protein>
    <recommendedName>
        <fullName evidence="3">O-succinylhomoserine sulfhydrylase</fullName>
        <shortName evidence="3">OSH sulfhydrylase</shortName>
        <shortName evidence="3">OSHS sulfhydrylase</shortName>
        <ecNumber evidence="3">2.5.1.-</ecNumber>
    </recommendedName>
</protein>
<dbReference type="GO" id="GO:0071266">
    <property type="term" value="P:'de novo' L-methionine biosynthetic process"/>
    <property type="evidence" value="ECO:0007669"/>
    <property type="project" value="UniProtKB-UniRule"/>
</dbReference>
<dbReference type="UniPathway" id="UPA00051">
    <property type="reaction ID" value="UER00449"/>
</dbReference>
<dbReference type="InterPro" id="IPR015421">
    <property type="entry name" value="PyrdxlP-dep_Trfase_major"/>
</dbReference>
<evidence type="ECO:0000313" key="6">
    <source>
        <dbReference type="EMBL" id="GAY21698.1"/>
    </source>
</evidence>
<dbReference type="GO" id="GO:0016846">
    <property type="term" value="F:carbon-sulfur lyase activity"/>
    <property type="evidence" value="ECO:0007669"/>
    <property type="project" value="TreeGrafter"/>
</dbReference>
<dbReference type="Gene3D" id="3.40.640.10">
    <property type="entry name" value="Type I PLP-dependent aspartate aminotransferase-like (Major domain)"/>
    <property type="match status" value="1"/>
</dbReference>
<dbReference type="HAMAP" id="MF_02056">
    <property type="entry name" value="MetZ"/>
    <property type="match status" value="1"/>
</dbReference>
<dbReference type="EMBL" id="BEWI01000031">
    <property type="protein sequence ID" value="GAY21698.1"/>
    <property type="molecule type" value="Genomic_DNA"/>
</dbReference>
<dbReference type="GO" id="GO:0005737">
    <property type="term" value="C:cytoplasm"/>
    <property type="evidence" value="ECO:0007669"/>
    <property type="project" value="TreeGrafter"/>
</dbReference>
<dbReference type="RefSeq" id="WP_099185834.1">
    <property type="nucleotide sequence ID" value="NZ_BEWI01000031.1"/>
</dbReference>
<dbReference type="GO" id="GO:0071268">
    <property type="term" value="P:homocysteine biosynthetic process"/>
    <property type="evidence" value="ECO:0007669"/>
    <property type="project" value="InterPro"/>
</dbReference>
<dbReference type="PANTHER" id="PTHR11808">
    <property type="entry name" value="TRANS-SULFURATION ENZYME FAMILY MEMBER"/>
    <property type="match status" value="1"/>
</dbReference>
<comment type="subunit">
    <text evidence="3">Homotetramer.</text>
</comment>
<dbReference type="SUPFAM" id="SSF53383">
    <property type="entry name" value="PLP-dependent transferases"/>
    <property type="match status" value="1"/>
</dbReference>
<dbReference type="CDD" id="cd00614">
    <property type="entry name" value="CGS_like"/>
    <property type="match status" value="1"/>
</dbReference>
<comment type="function">
    <text evidence="3">Catalyzes the formation of L-homocysteine from O-succinyl-L-homoserine (OSHS) and hydrogen sulfide.</text>
</comment>
<sequence length="402" mass="43197">MKRKSGQNPEITRNWRPATLAVRGGSARTEYGETSEALFLTSGYSYDRAEDAAARFAGEQEGMTYSRLQNPTVEMLEQRIALLEGAEACRATATGMAAMTAALLCQLSAGDHVVAGKALFGSCRWLTDTLLPKFGIETTTVDAADNAAWEAAVRPNTKVFFFETPANPTMDVADLAAICGIAKAHGITSVVDNAFATPALQRPMEFGADVVAYSATKMMDGQGRVLAGAICGTEDFILNTLLPFHRNTGPTLSAFNAWVVLKGLETLDLRIRRQSENALKVAEFLEGRVAKVLYPGLESHPQHALAMKQMAMAGPIFSLYVGGGRAEAHGLLNGLELVDISNNIGDSRSLMTHPASTTHYGMAEAARLEVGITEDMLRLNVGLEDPDDVIEDLDRALKSIGR</sequence>
<dbReference type="InterPro" id="IPR006234">
    <property type="entry name" value="O-succ-hSer_sulfhydrylase"/>
</dbReference>
<evidence type="ECO:0000256" key="1">
    <source>
        <dbReference type="ARBA" id="ARBA00001933"/>
    </source>
</evidence>
<dbReference type="GO" id="GO:0030170">
    <property type="term" value="F:pyridoxal phosphate binding"/>
    <property type="evidence" value="ECO:0007669"/>
    <property type="project" value="UniProtKB-UniRule"/>
</dbReference>
<comment type="pathway">
    <text evidence="3">Amino-acid biosynthesis; L-methionine biosynthesis via de novo pathway; L-homocysteine from O-succinyl-L-homoserine: step 1/1.</text>
</comment>
<accession>A0A292ZF11</accession>
<keyword evidence="3 6" id="KW-0808">Transferase</keyword>
<evidence type="ECO:0000313" key="7">
    <source>
        <dbReference type="Proteomes" id="UP000221538"/>
    </source>
</evidence>
<gene>
    <name evidence="3" type="primary">metZ</name>
    <name evidence="6" type="ORF">SFOMI_2250</name>
</gene>
<proteinExistence type="inferred from homology"/>
<comment type="cofactor">
    <cofactor evidence="1 3 5">
        <name>pyridoxal 5'-phosphate</name>
        <dbReference type="ChEBI" id="CHEBI:597326"/>
    </cofactor>
</comment>
<evidence type="ECO:0000256" key="2">
    <source>
        <dbReference type="ARBA" id="ARBA00022898"/>
    </source>
</evidence>
<dbReference type="EC" id="2.5.1.-" evidence="3"/>
<reference evidence="6 7" key="1">
    <citation type="journal article" date="2013" name="Biodegradation">
        <title>Occurrence of 4-tert-butylphenol (4-t-BP) biodegradation in an aquatic sample caused by the presence of Spirodela polyrrhiza and isolation of a 4-t-BP-utilizing bacterium.</title>
        <authorList>
            <person name="Ogata Y."/>
            <person name="Toyama T."/>
            <person name="Yu N."/>
            <person name="Wang X."/>
            <person name="Sei K."/>
            <person name="Ike M."/>
        </authorList>
    </citation>
    <scope>NUCLEOTIDE SEQUENCE [LARGE SCALE GENOMIC DNA]</scope>
    <source>
        <strain evidence="6 7">OMI</strain>
    </source>
</reference>
<dbReference type="InterPro" id="IPR000277">
    <property type="entry name" value="Cys/Met-Metab_PyrdxlP-dep_enz"/>
</dbReference>
<comment type="similarity">
    <text evidence="3">Belongs to the trans-sulfuration enzymes family. MetZ subfamily.</text>
</comment>
<keyword evidence="3" id="KW-0486">Methionine biosynthesis</keyword>
<dbReference type="NCBIfam" id="TIGR01325">
    <property type="entry name" value="O_suc_HS_sulf"/>
    <property type="match status" value="1"/>
</dbReference>
<dbReference type="InterPro" id="IPR015422">
    <property type="entry name" value="PyrdxlP-dep_Trfase_small"/>
</dbReference>
<dbReference type="PIRSF" id="PIRSF001434">
    <property type="entry name" value="CGS"/>
    <property type="match status" value="1"/>
</dbReference>
<dbReference type="Proteomes" id="UP000221538">
    <property type="component" value="Unassembled WGS sequence"/>
</dbReference>
<evidence type="ECO:0000256" key="5">
    <source>
        <dbReference type="RuleBase" id="RU362118"/>
    </source>
</evidence>
<keyword evidence="2 3" id="KW-0663">Pyridoxal phosphate</keyword>
<comment type="caution">
    <text evidence="6">The sequence shown here is derived from an EMBL/GenBank/DDBJ whole genome shotgun (WGS) entry which is preliminary data.</text>
</comment>
<dbReference type="FunFam" id="3.40.640.10:FF:000046">
    <property type="entry name" value="Cystathionine gamma-lyase"/>
    <property type="match status" value="1"/>
</dbReference>
<evidence type="ECO:0000256" key="3">
    <source>
        <dbReference type="HAMAP-Rule" id="MF_02056"/>
    </source>
</evidence>
<dbReference type="GO" id="GO:0019346">
    <property type="term" value="P:transsulfuration"/>
    <property type="evidence" value="ECO:0007669"/>
    <property type="project" value="InterPro"/>
</dbReference>
<dbReference type="AlphaFoldDB" id="A0A292ZF11"/>
<dbReference type="PANTHER" id="PTHR11808:SF80">
    <property type="entry name" value="CYSTATHIONINE GAMMA-LYASE"/>
    <property type="match status" value="1"/>
</dbReference>
<dbReference type="Pfam" id="PF01053">
    <property type="entry name" value="Cys_Met_Meta_PP"/>
    <property type="match status" value="1"/>
</dbReference>
<comment type="catalytic activity">
    <reaction evidence="3">
        <text>O-succinyl-L-homoserine + hydrogen sulfide = L-homocysteine + succinate</text>
        <dbReference type="Rhea" id="RHEA:27826"/>
        <dbReference type="ChEBI" id="CHEBI:29919"/>
        <dbReference type="ChEBI" id="CHEBI:30031"/>
        <dbReference type="ChEBI" id="CHEBI:57661"/>
        <dbReference type="ChEBI" id="CHEBI:58199"/>
    </reaction>
</comment>